<evidence type="ECO:0000256" key="2">
    <source>
        <dbReference type="ARBA" id="ARBA00022692"/>
    </source>
</evidence>
<dbReference type="InterPro" id="IPR013783">
    <property type="entry name" value="Ig-like_fold"/>
</dbReference>
<dbReference type="FunFam" id="2.60.40.10:FF:000741">
    <property type="entry name" value="Interleukin 5 receptor subunit alpha"/>
    <property type="match status" value="1"/>
</dbReference>
<proteinExistence type="predicted"/>
<evidence type="ECO:0000313" key="10">
    <source>
        <dbReference type="Proteomes" id="UP000694404"/>
    </source>
</evidence>
<keyword evidence="3" id="KW-0732">Signal</keyword>
<dbReference type="PANTHER" id="PTHR23037:SF46">
    <property type="entry name" value="INTERLEUKIN 5 RECEPTOR SUBUNIT ALPHA"/>
    <property type="match status" value="1"/>
</dbReference>
<dbReference type="Gene3D" id="2.60.40.10">
    <property type="entry name" value="Immunoglobulins"/>
    <property type="match status" value="3"/>
</dbReference>
<evidence type="ECO:0000256" key="7">
    <source>
        <dbReference type="ARBA" id="ARBA00023180"/>
    </source>
</evidence>
<dbReference type="PANTHER" id="PTHR23037">
    <property type="entry name" value="CYTOKINE RECEPTOR"/>
    <property type="match status" value="1"/>
</dbReference>
<keyword evidence="6" id="KW-0675">Receptor</keyword>
<dbReference type="OMA" id="NKFRDPF"/>
<reference evidence="9" key="2">
    <citation type="submission" date="2025-09" db="UniProtKB">
        <authorList>
            <consortium name="Ensembl"/>
        </authorList>
    </citation>
    <scope>IDENTIFICATION</scope>
</reference>
<evidence type="ECO:0000259" key="8">
    <source>
        <dbReference type="Pfam" id="PF09240"/>
    </source>
</evidence>
<keyword evidence="5" id="KW-0472">Membrane</keyword>
<evidence type="ECO:0000256" key="6">
    <source>
        <dbReference type="ARBA" id="ARBA00023170"/>
    </source>
</evidence>
<accession>A0A8C0IWW9</accession>
<keyword evidence="7" id="KW-0325">Glycoprotein</keyword>
<dbReference type="GO" id="GO:0002437">
    <property type="term" value="P:inflammatory response to antigenic stimulus"/>
    <property type="evidence" value="ECO:0007669"/>
    <property type="project" value="Ensembl"/>
</dbReference>
<evidence type="ECO:0000256" key="1">
    <source>
        <dbReference type="ARBA" id="ARBA00004479"/>
    </source>
</evidence>
<evidence type="ECO:0000256" key="3">
    <source>
        <dbReference type="ARBA" id="ARBA00022729"/>
    </source>
</evidence>
<feature type="domain" description="Type I cytokine receptor cytokine-binding" evidence="8">
    <location>
        <begin position="130"/>
        <end position="229"/>
    </location>
</feature>
<reference evidence="9" key="1">
    <citation type="submission" date="2025-08" db="UniProtKB">
        <authorList>
            <consortium name="Ensembl"/>
        </authorList>
    </citation>
    <scope>IDENTIFICATION</scope>
</reference>
<dbReference type="GeneTree" id="ENSGT00940000160890"/>
<evidence type="ECO:0000256" key="5">
    <source>
        <dbReference type="ARBA" id="ARBA00023136"/>
    </source>
</evidence>
<dbReference type="InterPro" id="IPR003532">
    <property type="entry name" value="Short_hematopoietin_rcpt_2_CS"/>
</dbReference>
<dbReference type="GO" id="GO:0030222">
    <property type="term" value="P:eosinophil differentiation"/>
    <property type="evidence" value="ECO:0007669"/>
    <property type="project" value="Ensembl"/>
</dbReference>
<dbReference type="Pfam" id="PF09240">
    <property type="entry name" value="IL6Ra-bind"/>
    <property type="match status" value="1"/>
</dbReference>
<dbReference type="FunFam" id="2.60.40.10:FF:000818">
    <property type="entry name" value="Interleukin 5 receptor subunit alpha"/>
    <property type="match status" value="1"/>
</dbReference>
<dbReference type="Ensembl" id="ENSCABT00000025789.1">
    <property type="protein sequence ID" value="ENSCABP00000023532.1"/>
    <property type="gene ID" value="ENSCABG00000017331.1"/>
</dbReference>
<dbReference type="SUPFAM" id="SSF49265">
    <property type="entry name" value="Fibronectin type III"/>
    <property type="match status" value="2"/>
</dbReference>
<dbReference type="InterPro" id="IPR015321">
    <property type="entry name" value="TypeI_recpt_CBD"/>
</dbReference>
<evidence type="ECO:0000256" key="4">
    <source>
        <dbReference type="ARBA" id="ARBA00022989"/>
    </source>
</evidence>
<dbReference type="GO" id="GO:0032674">
    <property type="term" value="P:regulation of interleukin-5 production"/>
    <property type="evidence" value="ECO:0007669"/>
    <property type="project" value="Ensembl"/>
</dbReference>
<evidence type="ECO:0000313" key="9">
    <source>
        <dbReference type="Ensembl" id="ENSCABP00000023532.1"/>
    </source>
</evidence>
<name>A0A8C0IWW9_CHEAB</name>
<dbReference type="InterPro" id="IPR036116">
    <property type="entry name" value="FN3_sf"/>
</dbReference>
<dbReference type="Proteomes" id="UP000694404">
    <property type="component" value="Unplaced"/>
</dbReference>
<gene>
    <name evidence="9" type="primary">IL5RA</name>
</gene>
<organism evidence="9 10">
    <name type="scientific">Chelonoidis abingdonii</name>
    <name type="common">Abingdon island giant tortoise</name>
    <name type="synonym">Testudo abingdonii</name>
    <dbReference type="NCBI Taxonomy" id="106734"/>
    <lineage>
        <taxon>Eukaryota</taxon>
        <taxon>Metazoa</taxon>
        <taxon>Chordata</taxon>
        <taxon>Craniata</taxon>
        <taxon>Vertebrata</taxon>
        <taxon>Euteleostomi</taxon>
        <taxon>Archelosauria</taxon>
        <taxon>Testudinata</taxon>
        <taxon>Testudines</taxon>
        <taxon>Cryptodira</taxon>
        <taxon>Durocryptodira</taxon>
        <taxon>Testudinoidea</taxon>
        <taxon>Testudinidae</taxon>
        <taxon>Chelonoidis</taxon>
    </lineage>
</organism>
<keyword evidence="4" id="KW-1133">Transmembrane helix</keyword>
<keyword evidence="10" id="KW-1185">Reference proteome</keyword>
<dbReference type="AlphaFoldDB" id="A0A8C0IWW9"/>
<comment type="subcellular location">
    <subcellularLocation>
        <location evidence="1">Membrane</location>
        <topology evidence="1">Single-pass type I membrane protein</topology>
    </subcellularLocation>
</comment>
<dbReference type="PROSITE" id="PS01356">
    <property type="entry name" value="HEMATOPO_REC_S_F2"/>
    <property type="match status" value="1"/>
</dbReference>
<dbReference type="GO" id="GO:0009897">
    <property type="term" value="C:external side of plasma membrane"/>
    <property type="evidence" value="ECO:0007669"/>
    <property type="project" value="TreeGrafter"/>
</dbReference>
<protein>
    <submittedName>
        <fullName evidence="9">Interleukin 5 receptor subunit alpha</fullName>
    </submittedName>
</protein>
<keyword evidence="2" id="KW-0812">Transmembrane</keyword>
<dbReference type="GO" id="GO:0004914">
    <property type="term" value="F:interleukin-5 receptor activity"/>
    <property type="evidence" value="ECO:0007669"/>
    <property type="project" value="Ensembl"/>
</dbReference>
<sequence>MAIVVSIFPVLFWRMMEFQANLLQAKGIQILPPVNFTLTVSALAEVLLQWKPNPDQEKNHTVEYNVEIMTPEWEPYETKKTCSTRTAVLHNGFSARIRTLLLYNNLQIESNWVTAKLQAPPGAVDTSVTNLSCVIYTAIDNTASLHCTWLAGKEAPEDTKYFLFYRYNSYTEECQEYSKDKWERNIGCRFSNTYIKTSEIDEVIVIHINGSSKYTAIKPFEQLFNPHAIEKVNPPRNVTVFLKQNNLLITWEMPASSFLEDCFEYELNIYNWKMDYRQILETTLNSFSLSIDDTCRFSIQIRANRQSWCSEGFWSDWTEPLYIGKNQNHAVAVSLLPPPRLAAPISSGVASLGGGRSEVDMACSGRRQGRGKLGRRVPLRATPHPLLAARGPLPPAFPCPSSLRLNTGGDWGGRRSGHCSRCRRKWCLPNPSALGDCLGRLNGCTGPD</sequence>